<dbReference type="Proteomes" id="UP000570010">
    <property type="component" value="Unassembled WGS sequence"/>
</dbReference>
<keyword evidence="1" id="KW-1133">Transmembrane helix</keyword>
<proteinExistence type="predicted"/>
<reference evidence="4 5" key="1">
    <citation type="submission" date="2020-02" db="EMBL/GenBank/DDBJ databases">
        <title>Bacillus aquiflavi sp. nov., isolated from yellow water of strong flavor Chinese baijiu in Yibin region of China.</title>
        <authorList>
            <person name="Xie J."/>
        </authorList>
    </citation>
    <scope>NUCLEOTIDE SEQUENCE [LARGE SCALE GENOMIC DNA]</scope>
    <source>
        <strain evidence="4 5">3H-10</strain>
    </source>
</reference>
<feature type="transmembrane region" description="Helical" evidence="1">
    <location>
        <begin position="382"/>
        <end position="399"/>
    </location>
</feature>
<feature type="domain" description="YdbS-like PH" evidence="2">
    <location>
        <begin position="64"/>
        <end position="148"/>
    </location>
</feature>
<dbReference type="AlphaFoldDB" id="A0A6B3VY60"/>
<dbReference type="InterPro" id="IPR005182">
    <property type="entry name" value="YdbS-like_PH"/>
</dbReference>
<gene>
    <name evidence="4" type="ORF">G4D64_06680</name>
    <name evidence="3" type="ORF">H1Z61_06715</name>
</gene>
<feature type="domain" description="YdbS-like PH" evidence="2">
    <location>
        <begin position="399"/>
        <end position="478"/>
    </location>
</feature>
<organism evidence="4 5">
    <name type="scientific">Bacillus aquiflavi</name>
    <dbReference type="NCBI Taxonomy" id="2672567"/>
    <lineage>
        <taxon>Bacteria</taxon>
        <taxon>Bacillati</taxon>
        <taxon>Bacillota</taxon>
        <taxon>Bacilli</taxon>
        <taxon>Bacillales</taxon>
        <taxon>Bacillaceae</taxon>
        <taxon>Bacillus</taxon>
    </lineage>
</organism>
<dbReference type="RefSeq" id="WP_163241424.1">
    <property type="nucleotide sequence ID" value="NZ_JAAIWN010000012.1"/>
</dbReference>
<feature type="transmembrane region" description="Helical" evidence="1">
    <location>
        <begin position="358"/>
        <end position="376"/>
    </location>
</feature>
<sequence length="488" mass="55478">MSEAKRLHPITILIHILKQLKEFIIPIIIFIFLGSRDGDKSGFFFLIGISIAIAFVLVSAILSWVRFTYRIEEGELRIEHGIFVKKKRYIPFERIQSIDLSEGILQRPFGLVKLSVETAGSGGANLDESEANLTAITKKEANTIQAIIAAEKNKMNIDETSHVNEQKEHEEILYEISSKELLLLASTSGGVGVVISAFFAFIFQFEEYIPYERIFKDFEQIAANGFIFISILVFIGFLIAWVVALIGTMIKYASYTVKKVNDDLIISRGLVEKRQLTIPIKRIQAIRIAESPIRQPFGLCSVFVESAGGSVMDKEGASVMLLPLIKKDKISTYLAAGLNVYNFNPTFKSVPKRALKRYIFRGLLYVLPLVAAALIFFRQWGLFSLILPLISIYWSYLRYKDAGWSLHNQQLNLRSRFMIKNTFFMIKNRVQSLDIQHSFFQRRKKLATVVAMVKSGEGHASGKVIDIESSDADVIYQWFSKRSLEKNR</sequence>
<evidence type="ECO:0000259" key="2">
    <source>
        <dbReference type="Pfam" id="PF03703"/>
    </source>
</evidence>
<dbReference type="PANTHER" id="PTHR34473">
    <property type="entry name" value="UPF0699 TRANSMEMBRANE PROTEIN YDBS"/>
    <property type="match status" value="1"/>
</dbReference>
<reference evidence="3 6" key="2">
    <citation type="submission" date="2020-07" db="EMBL/GenBank/DDBJ databases">
        <authorList>
            <person name="Feng H."/>
        </authorList>
    </citation>
    <scope>NUCLEOTIDE SEQUENCE [LARGE SCALE GENOMIC DNA]</scope>
    <source>
        <strain evidence="6">s-12</strain>
        <strain evidence="3">S-12</strain>
    </source>
</reference>
<feature type="transmembrane region" description="Helical" evidence="1">
    <location>
        <begin position="181"/>
        <end position="205"/>
    </location>
</feature>
<dbReference type="EMBL" id="JACEIO010000012">
    <property type="protein sequence ID" value="MBA4536838.1"/>
    <property type="molecule type" value="Genomic_DNA"/>
</dbReference>
<comment type="caution">
    <text evidence="4">The sequence shown here is derived from an EMBL/GenBank/DDBJ whole genome shotgun (WGS) entry which is preliminary data.</text>
</comment>
<keyword evidence="5" id="KW-1185">Reference proteome</keyword>
<keyword evidence="1" id="KW-0472">Membrane</keyword>
<evidence type="ECO:0000313" key="6">
    <source>
        <dbReference type="Proteomes" id="UP000570010"/>
    </source>
</evidence>
<dbReference type="PANTHER" id="PTHR34473:SF2">
    <property type="entry name" value="UPF0699 TRANSMEMBRANE PROTEIN YDBT"/>
    <property type="match status" value="1"/>
</dbReference>
<feature type="transmembrane region" description="Helical" evidence="1">
    <location>
        <begin position="45"/>
        <end position="67"/>
    </location>
</feature>
<protein>
    <submittedName>
        <fullName evidence="4">PH domain-containing protein</fullName>
    </submittedName>
</protein>
<dbReference type="InterPro" id="IPR014529">
    <property type="entry name" value="UCP026631"/>
</dbReference>
<name>A0A6B3VY60_9BACI</name>
<dbReference type="Proteomes" id="UP000472971">
    <property type="component" value="Unassembled WGS sequence"/>
</dbReference>
<evidence type="ECO:0000313" key="3">
    <source>
        <dbReference type="EMBL" id="MBA4536838.1"/>
    </source>
</evidence>
<dbReference type="EMBL" id="JAAIWN010000012">
    <property type="protein sequence ID" value="NEY81205.1"/>
    <property type="molecule type" value="Genomic_DNA"/>
</dbReference>
<feature type="domain" description="YdbS-like PH" evidence="2">
    <location>
        <begin position="260"/>
        <end position="328"/>
    </location>
</feature>
<dbReference type="PIRSF" id="PIRSF026631">
    <property type="entry name" value="UCP026631"/>
    <property type="match status" value="1"/>
</dbReference>
<evidence type="ECO:0000256" key="1">
    <source>
        <dbReference type="SAM" id="Phobius"/>
    </source>
</evidence>
<accession>A0A6B3VY60</accession>
<evidence type="ECO:0000313" key="5">
    <source>
        <dbReference type="Proteomes" id="UP000472971"/>
    </source>
</evidence>
<evidence type="ECO:0000313" key="4">
    <source>
        <dbReference type="EMBL" id="NEY81205.1"/>
    </source>
</evidence>
<dbReference type="Pfam" id="PF03703">
    <property type="entry name" value="bPH_2"/>
    <property type="match status" value="3"/>
</dbReference>
<feature type="transmembrane region" description="Helical" evidence="1">
    <location>
        <begin position="12"/>
        <end position="33"/>
    </location>
</feature>
<feature type="transmembrane region" description="Helical" evidence="1">
    <location>
        <begin position="225"/>
        <end position="250"/>
    </location>
</feature>
<keyword evidence="1" id="KW-0812">Transmembrane</keyword>